<accession>A0A8F5GZA4</accession>
<dbReference type="GeneID" id="65560089"/>
<keyword evidence="3" id="KW-1185">Reference proteome</keyword>
<evidence type="ECO:0008006" key="4">
    <source>
        <dbReference type="Google" id="ProtNLM"/>
    </source>
</evidence>
<dbReference type="Proteomes" id="UP000693941">
    <property type="component" value="Chromosome"/>
</dbReference>
<dbReference type="AlphaFoldDB" id="A0A8F5GZA4"/>
<dbReference type="RefSeq" id="WP_218260129.1">
    <property type="nucleotide sequence ID" value="NZ_CP077713.1"/>
</dbReference>
<name>A0A8F5GZA4_9CREN</name>
<protein>
    <recommendedName>
        <fullName evidence="4">CRISPR type III-B/RAMP module-associated protein Cmr5</fullName>
    </recommendedName>
</protein>
<sequence length="157" mass="17418">MESEYVKFAAEIGKRIVSAQCKIQSGPSKPGLLRRSADFPSLMLGIGFSPAFTFYISKIEDYNRFKDIYNYLSSGKGNPASICKELDKREGSGYAGYVAIILLVLNNIGKRIGIGDDPKDIYYSLLDVASSVGFKEERLILPYLNEIKKVLEALPYG</sequence>
<evidence type="ECO:0000313" key="3">
    <source>
        <dbReference type="Proteomes" id="UP000694036"/>
    </source>
</evidence>
<evidence type="ECO:0000313" key="1">
    <source>
        <dbReference type="EMBL" id="QXJ31940.1"/>
    </source>
</evidence>
<proteinExistence type="predicted"/>
<evidence type="ECO:0000313" key="2">
    <source>
        <dbReference type="EMBL" id="QXJ34935.1"/>
    </source>
</evidence>
<reference evidence="2 3" key="1">
    <citation type="journal article" date="2021" name="Environ. Microbiol.">
        <title>New insights into the diversity and evolution of the archaeal mobilome from three complete genomes of Saccharolobus shibatae.</title>
        <authorList>
            <person name="Medvedeva S."/>
            <person name="Brandt D."/>
            <person name="Cvirkaite-Krupovic V."/>
            <person name="Liu Y."/>
            <person name="Severinov K."/>
            <person name="Ishino S."/>
            <person name="Ishino Y."/>
            <person name="Prangishvili D."/>
            <person name="Kalinowski J."/>
            <person name="Krupovic M."/>
        </authorList>
    </citation>
    <scope>NUCLEOTIDE SEQUENCE [LARGE SCALE GENOMIC DNA]</scope>
    <source>
        <strain evidence="1">BEU9</strain>
        <strain evidence="2 3">S38A</strain>
    </source>
</reference>
<gene>
    <name evidence="1" type="ORF">J5U21_01591</name>
    <name evidence="2" type="ORF">J5U22_01482</name>
</gene>
<dbReference type="EMBL" id="CP077713">
    <property type="protein sequence ID" value="QXJ34935.1"/>
    <property type="molecule type" value="Genomic_DNA"/>
</dbReference>
<dbReference type="Proteomes" id="UP000694036">
    <property type="component" value="Chromosome"/>
</dbReference>
<dbReference type="EMBL" id="CP077715">
    <property type="protein sequence ID" value="QXJ31940.1"/>
    <property type="molecule type" value="Genomic_DNA"/>
</dbReference>
<organism evidence="2 3">
    <name type="scientific">Saccharolobus shibatae</name>
    <dbReference type="NCBI Taxonomy" id="2286"/>
    <lineage>
        <taxon>Archaea</taxon>
        <taxon>Thermoproteota</taxon>
        <taxon>Thermoprotei</taxon>
        <taxon>Sulfolobales</taxon>
        <taxon>Sulfolobaceae</taxon>
        <taxon>Saccharolobus</taxon>
    </lineage>
</organism>